<keyword evidence="3" id="KW-0547">Nucleotide-binding</keyword>
<dbReference type="Pfam" id="PF12627">
    <property type="entry name" value="PolyA_pol_RNAbd"/>
    <property type="match status" value="1"/>
</dbReference>
<dbReference type="Gene3D" id="3.30.460.10">
    <property type="entry name" value="Beta Polymerase, domain 2"/>
    <property type="match status" value="1"/>
</dbReference>
<dbReference type="InterPro" id="IPR043519">
    <property type="entry name" value="NT_sf"/>
</dbReference>
<evidence type="ECO:0000259" key="6">
    <source>
        <dbReference type="Pfam" id="PF01743"/>
    </source>
</evidence>
<dbReference type="GO" id="GO:0000166">
    <property type="term" value="F:nucleotide binding"/>
    <property type="evidence" value="ECO:0007669"/>
    <property type="project" value="UniProtKB-KW"/>
</dbReference>
<dbReference type="Gene3D" id="1.10.3090.10">
    <property type="entry name" value="cca-adding enzyme, domain 2"/>
    <property type="match status" value="1"/>
</dbReference>
<dbReference type="SUPFAM" id="SSF81301">
    <property type="entry name" value="Nucleotidyltransferase"/>
    <property type="match status" value="1"/>
</dbReference>
<reference evidence="8 9" key="1">
    <citation type="submission" date="2016-07" db="EMBL/GenBank/DDBJ databases">
        <title>Pervasive Adenine N6-methylation of Active Genes in Fungi.</title>
        <authorList>
            <consortium name="DOE Joint Genome Institute"/>
            <person name="Mondo S.J."/>
            <person name="Dannebaum R.O."/>
            <person name="Kuo R.C."/>
            <person name="Labutti K."/>
            <person name="Haridas S."/>
            <person name="Kuo A."/>
            <person name="Salamov A."/>
            <person name="Ahrendt S.R."/>
            <person name="Lipzen A."/>
            <person name="Sullivan W."/>
            <person name="Andreopoulos W.B."/>
            <person name="Clum A."/>
            <person name="Lindquist E."/>
            <person name="Daum C."/>
            <person name="Ramamoorthy G.K."/>
            <person name="Gryganskyi A."/>
            <person name="Culley D."/>
            <person name="Magnuson J.K."/>
            <person name="James T.Y."/>
            <person name="O'Malley M.A."/>
            <person name="Stajich J.E."/>
            <person name="Spatafora J.W."/>
            <person name="Visel A."/>
            <person name="Grigoriev I.V."/>
        </authorList>
    </citation>
    <scope>NUCLEOTIDE SEQUENCE [LARGE SCALE GENOMIC DNA]</scope>
    <source>
        <strain evidence="8 9">NRRL 1336</strain>
    </source>
</reference>
<name>A0A1X2IC92_9FUNG</name>
<dbReference type="GO" id="GO:0003723">
    <property type="term" value="F:RNA binding"/>
    <property type="evidence" value="ECO:0007669"/>
    <property type="project" value="UniProtKB-KW"/>
</dbReference>
<dbReference type="GO" id="GO:0052929">
    <property type="term" value="F:ATP:3'-cytidine-cytidine-tRNA adenylyltransferase activity"/>
    <property type="evidence" value="ECO:0007669"/>
    <property type="project" value="TreeGrafter"/>
</dbReference>
<dbReference type="InterPro" id="IPR032828">
    <property type="entry name" value="PolyA_RNA-bd"/>
</dbReference>
<dbReference type="Proteomes" id="UP000193560">
    <property type="component" value="Unassembled WGS sequence"/>
</dbReference>
<dbReference type="Pfam" id="PF01743">
    <property type="entry name" value="PolyA_pol"/>
    <property type="match status" value="1"/>
</dbReference>
<evidence type="ECO:0000313" key="9">
    <source>
        <dbReference type="Proteomes" id="UP000193560"/>
    </source>
</evidence>
<dbReference type="EMBL" id="MCGE01000017">
    <property type="protein sequence ID" value="ORZ13052.1"/>
    <property type="molecule type" value="Genomic_DNA"/>
</dbReference>
<evidence type="ECO:0000259" key="7">
    <source>
        <dbReference type="Pfam" id="PF12627"/>
    </source>
</evidence>
<dbReference type="OrthoDB" id="445712at2759"/>
<comment type="similarity">
    <text evidence="1 5">Belongs to the tRNA nucleotidyltransferase/poly(A) polymerase family.</text>
</comment>
<comment type="caution">
    <text evidence="8">The sequence shown here is derived from an EMBL/GenBank/DDBJ whole genome shotgun (WGS) entry which is preliminary data.</text>
</comment>
<keyword evidence="2 5" id="KW-0808">Transferase</keyword>
<protein>
    <submittedName>
        <fullName evidence="8">Uncharacterized protein</fullName>
    </submittedName>
</protein>
<sequence length="469" mass="53470">MMGFEFANYCNKYLQQHGQTTRTISKIDSNPAKSKHLETATTKLFDQEIDFCNLRTEVYTEDSRIPSEVVFGTPSDDAHRRDITINSLFYNINTETVEDFTNQGLPDLSNGLIRTPLTPFETFSDDPLRVLRCIRFASRFQFEMVPELCAAAKNENIKNALVSKISRERIGTEIDKMLTGPSPLRSLQLIHQNGLYHTIFTPPSNLQQSPQDAWQAVCAAGTMDWLLRDEAHNTTTMDVNKSSSSLRKAVNKDERRILYLGAFLFPYLNLVSESKKRPVPTVQLVLRDSIKSTNQDINVISTLFRGIPLFQRAVYQLDCQQTISRSDLGMLIRDIGSRWQTCLKLALVHDLSQSTRTTTVEATAAAADIAWDQPETLTSLQLDTTKKTVNRYQRLLDQVVQYDIQDCHTWKPMIDGKKTTQLLNVKPGPVVQQLLKVMMIWQLETPEGTVDECTAMMKQYWSDNKEQLL</sequence>
<feature type="domain" description="tRNA nucleotidyltransferase/poly(A) polymerase RNA and SrmB- binding" evidence="7">
    <location>
        <begin position="161"/>
        <end position="200"/>
    </location>
</feature>
<organism evidence="8 9">
    <name type="scientific">Absidia repens</name>
    <dbReference type="NCBI Taxonomy" id="90262"/>
    <lineage>
        <taxon>Eukaryota</taxon>
        <taxon>Fungi</taxon>
        <taxon>Fungi incertae sedis</taxon>
        <taxon>Mucoromycota</taxon>
        <taxon>Mucoromycotina</taxon>
        <taxon>Mucoromycetes</taxon>
        <taxon>Mucorales</taxon>
        <taxon>Cunninghamellaceae</taxon>
        <taxon>Absidia</taxon>
    </lineage>
</organism>
<keyword evidence="9" id="KW-1185">Reference proteome</keyword>
<evidence type="ECO:0000256" key="1">
    <source>
        <dbReference type="ARBA" id="ARBA00007265"/>
    </source>
</evidence>
<dbReference type="GO" id="GO:0052927">
    <property type="term" value="F:CC tRNA cytidylyltransferase activity"/>
    <property type="evidence" value="ECO:0007669"/>
    <property type="project" value="TreeGrafter"/>
</dbReference>
<dbReference type="AlphaFoldDB" id="A0A1X2IC92"/>
<dbReference type="PANTHER" id="PTHR13734:SF5">
    <property type="entry name" value="CCA TRNA NUCLEOTIDYLTRANSFERASE, MITOCHONDRIAL"/>
    <property type="match status" value="1"/>
</dbReference>
<feature type="domain" description="Poly A polymerase head" evidence="6">
    <location>
        <begin position="5"/>
        <end position="114"/>
    </location>
</feature>
<evidence type="ECO:0000256" key="4">
    <source>
        <dbReference type="ARBA" id="ARBA00022884"/>
    </source>
</evidence>
<dbReference type="PANTHER" id="PTHR13734">
    <property type="entry name" value="TRNA-NUCLEOTIDYLTRANSFERASE"/>
    <property type="match status" value="1"/>
</dbReference>
<evidence type="ECO:0000313" key="8">
    <source>
        <dbReference type="EMBL" id="ORZ13052.1"/>
    </source>
</evidence>
<dbReference type="STRING" id="90262.A0A1X2IC92"/>
<evidence type="ECO:0000256" key="2">
    <source>
        <dbReference type="ARBA" id="ARBA00022679"/>
    </source>
</evidence>
<dbReference type="SUPFAM" id="SSF81891">
    <property type="entry name" value="Poly A polymerase C-terminal region-like"/>
    <property type="match status" value="1"/>
</dbReference>
<proteinExistence type="inferred from homology"/>
<evidence type="ECO:0000256" key="3">
    <source>
        <dbReference type="ARBA" id="ARBA00022741"/>
    </source>
</evidence>
<accession>A0A1X2IC92</accession>
<gene>
    <name evidence="8" type="ORF">BCR42DRAFT_461689</name>
</gene>
<keyword evidence="4 5" id="KW-0694">RNA-binding</keyword>
<evidence type="ECO:0000256" key="5">
    <source>
        <dbReference type="RuleBase" id="RU003953"/>
    </source>
</evidence>
<dbReference type="InterPro" id="IPR002646">
    <property type="entry name" value="PolA_pol_head_dom"/>
</dbReference>
<dbReference type="GO" id="GO:0001680">
    <property type="term" value="P:tRNA 3'-terminal CCA addition"/>
    <property type="evidence" value="ECO:0007669"/>
    <property type="project" value="TreeGrafter"/>
</dbReference>